<gene>
    <name evidence="3" type="ORF">ZOD2009_15341</name>
</gene>
<dbReference type="EMBL" id="AEMG01000016">
    <property type="protein sequence ID" value="EFW91214.1"/>
    <property type="molecule type" value="Genomic_DNA"/>
</dbReference>
<sequence length="216" mass="24560">MKQFETVWERVTGLLSLLILMVNVMSAREKLSIQSDGRVSVDESPVENELSTDDVFHLLQSQRRRAAIRYLWDTDGPVEMRDLAEQVAAWENDTTVHALTSDERQRAYIPLYQSHLPKLDEEGVIDYDKNRGIVKKTPLVSQLERYLDAGRGPDIEPEDEERRWNAYYLTVSLFGSVLFIGAAFRFPLLSLVPSLAAVTFVLAAFWSVSVTHSLSV</sequence>
<organism evidence="3 4">
    <name type="scientific">Haladaptatus paucihalophilus DX253</name>
    <dbReference type="NCBI Taxonomy" id="797209"/>
    <lineage>
        <taxon>Archaea</taxon>
        <taxon>Methanobacteriati</taxon>
        <taxon>Methanobacteriota</taxon>
        <taxon>Stenosarchaea group</taxon>
        <taxon>Halobacteria</taxon>
        <taxon>Halobacteriales</taxon>
        <taxon>Haladaptataceae</taxon>
        <taxon>Haladaptatus</taxon>
    </lineage>
</organism>
<feature type="domain" description="DUF7344" evidence="2">
    <location>
        <begin position="56"/>
        <end position="134"/>
    </location>
</feature>
<evidence type="ECO:0000256" key="1">
    <source>
        <dbReference type="SAM" id="Phobius"/>
    </source>
</evidence>
<dbReference type="eggNOG" id="arCOG03828">
    <property type="taxonomic scope" value="Archaea"/>
</dbReference>
<accession>E7QW80</accession>
<dbReference type="AlphaFoldDB" id="E7QW80"/>
<protein>
    <recommendedName>
        <fullName evidence="2">DUF7344 domain-containing protein</fullName>
    </recommendedName>
</protein>
<keyword evidence="1" id="KW-0812">Transmembrane</keyword>
<keyword evidence="1" id="KW-1133">Transmembrane helix</keyword>
<dbReference type="Pfam" id="PF24035">
    <property type="entry name" value="DUF7344"/>
    <property type="match status" value="1"/>
</dbReference>
<name>E7QW80_HALPU</name>
<feature type="transmembrane region" description="Helical" evidence="1">
    <location>
        <begin position="166"/>
        <end position="184"/>
    </location>
</feature>
<dbReference type="PATRIC" id="fig|797209.4.peg.3029"/>
<evidence type="ECO:0000313" key="4">
    <source>
        <dbReference type="Proteomes" id="UP000003751"/>
    </source>
</evidence>
<comment type="caution">
    <text evidence="3">The sequence shown here is derived from an EMBL/GenBank/DDBJ whole genome shotgun (WGS) entry which is preliminary data.</text>
</comment>
<evidence type="ECO:0000313" key="3">
    <source>
        <dbReference type="EMBL" id="EFW91214.1"/>
    </source>
</evidence>
<evidence type="ECO:0000259" key="2">
    <source>
        <dbReference type="Pfam" id="PF24035"/>
    </source>
</evidence>
<feature type="transmembrane region" description="Helical" evidence="1">
    <location>
        <begin position="191"/>
        <end position="208"/>
    </location>
</feature>
<dbReference type="OrthoDB" id="331021at2157"/>
<keyword evidence="1" id="KW-0472">Membrane</keyword>
<dbReference type="Proteomes" id="UP000003751">
    <property type="component" value="Unassembled WGS sequence"/>
</dbReference>
<proteinExistence type="predicted"/>
<reference evidence="3 4" key="1">
    <citation type="journal article" date="2014" name="ISME J.">
        <title>Trehalose/2-sulfotrehalose biosynthesis and glycine-betaine uptake are widely spread mechanisms for osmoadaptation in the Halobacteriales.</title>
        <authorList>
            <person name="Youssef N.H."/>
            <person name="Savage-Ashlock K.N."/>
            <person name="McCully A.L."/>
            <person name="Luedtke B."/>
            <person name="Shaw E.I."/>
            <person name="Hoff W.D."/>
            <person name="Elshahed M.S."/>
        </authorList>
    </citation>
    <scope>NUCLEOTIDE SEQUENCE [LARGE SCALE GENOMIC DNA]</scope>
    <source>
        <strain evidence="3 4">DX253</strain>
    </source>
</reference>
<dbReference type="InterPro" id="IPR055768">
    <property type="entry name" value="DUF7344"/>
</dbReference>